<dbReference type="CDD" id="cd03784">
    <property type="entry name" value="GT1_Gtf-like"/>
    <property type="match status" value="1"/>
</dbReference>
<evidence type="ECO:0000259" key="1">
    <source>
        <dbReference type="Pfam" id="PF03033"/>
    </source>
</evidence>
<reference evidence="2 3" key="1">
    <citation type="submission" date="2014-09" db="EMBL/GenBank/DDBJ databases">
        <title>Vibrio maritimus JCM 19235. (C45) whole genome shotgun sequence.</title>
        <authorList>
            <person name="Sawabe T."/>
            <person name="Meirelles P."/>
            <person name="Nakanishi M."/>
            <person name="Sayaka M."/>
            <person name="Hattori M."/>
            <person name="Ohkuma M."/>
        </authorList>
    </citation>
    <scope>NUCLEOTIDE SEQUENCE [LARGE SCALE GENOMIC DNA]</scope>
    <source>
        <strain evidence="3">JCM19235</strain>
    </source>
</reference>
<gene>
    <name evidence="2" type="ORF">JCM19235_6240</name>
</gene>
<accession>A0A090SDT3</accession>
<evidence type="ECO:0000313" key="2">
    <source>
        <dbReference type="EMBL" id="GAL17687.1"/>
    </source>
</evidence>
<dbReference type="OrthoDB" id="9805366at2"/>
<dbReference type="GO" id="GO:0005975">
    <property type="term" value="P:carbohydrate metabolic process"/>
    <property type="evidence" value="ECO:0007669"/>
    <property type="project" value="InterPro"/>
</dbReference>
<comment type="caution">
    <text evidence="2">The sequence shown here is derived from an EMBL/GenBank/DDBJ whole genome shotgun (WGS) entry which is preliminary data.</text>
</comment>
<proteinExistence type="predicted"/>
<feature type="domain" description="Glycosyltransferase family 28 N-terminal" evidence="1">
    <location>
        <begin position="3"/>
        <end position="136"/>
    </location>
</feature>
<evidence type="ECO:0000313" key="3">
    <source>
        <dbReference type="Proteomes" id="UP000029228"/>
    </source>
</evidence>
<dbReference type="GO" id="GO:0016758">
    <property type="term" value="F:hexosyltransferase activity"/>
    <property type="evidence" value="ECO:0007669"/>
    <property type="project" value="InterPro"/>
</dbReference>
<dbReference type="PANTHER" id="PTHR48050:SF13">
    <property type="entry name" value="STEROL 3-BETA-GLUCOSYLTRANSFERASE UGT80A2"/>
    <property type="match status" value="1"/>
</dbReference>
<dbReference type="PANTHER" id="PTHR48050">
    <property type="entry name" value="STEROL 3-BETA-GLUCOSYLTRANSFERASE"/>
    <property type="match status" value="1"/>
</dbReference>
<dbReference type="Proteomes" id="UP000029228">
    <property type="component" value="Unassembled WGS sequence"/>
</dbReference>
<dbReference type="InterPro" id="IPR002213">
    <property type="entry name" value="UDP_glucos_trans"/>
</dbReference>
<dbReference type="GO" id="GO:0033072">
    <property type="term" value="P:vancomycin biosynthetic process"/>
    <property type="evidence" value="ECO:0007669"/>
    <property type="project" value="UniProtKB-ARBA"/>
</dbReference>
<dbReference type="InterPro" id="IPR004276">
    <property type="entry name" value="GlycoTrans_28_N"/>
</dbReference>
<protein>
    <submittedName>
        <fullName evidence="2">UDP-glucose:sterol glucosyltransferase</fullName>
    </submittedName>
</protein>
<name>A0A090SDT3_9VIBR</name>
<dbReference type="Pfam" id="PF03033">
    <property type="entry name" value="Glyco_transf_28"/>
    <property type="match status" value="1"/>
</dbReference>
<dbReference type="GO" id="GO:0008194">
    <property type="term" value="F:UDP-glycosyltransferase activity"/>
    <property type="evidence" value="ECO:0007669"/>
    <property type="project" value="InterPro"/>
</dbReference>
<dbReference type="STRING" id="990268.JCM19235_6240"/>
<dbReference type="SUPFAM" id="SSF53756">
    <property type="entry name" value="UDP-Glycosyltransferase/glycogen phosphorylase"/>
    <property type="match status" value="1"/>
</dbReference>
<organism evidence="2 3">
    <name type="scientific">Vibrio maritimus</name>
    <dbReference type="NCBI Taxonomy" id="990268"/>
    <lineage>
        <taxon>Bacteria</taxon>
        <taxon>Pseudomonadati</taxon>
        <taxon>Pseudomonadota</taxon>
        <taxon>Gammaproteobacteria</taxon>
        <taxon>Vibrionales</taxon>
        <taxon>Vibrionaceae</taxon>
        <taxon>Vibrio</taxon>
    </lineage>
</organism>
<dbReference type="EMBL" id="BBMR01000002">
    <property type="protein sequence ID" value="GAL17687.1"/>
    <property type="molecule type" value="Genomic_DNA"/>
</dbReference>
<keyword evidence="3" id="KW-1185">Reference proteome</keyword>
<dbReference type="Gene3D" id="3.40.50.2000">
    <property type="entry name" value="Glycogen Phosphorylase B"/>
    <property type="match status" value="1"/>
</dbReference>
<dbReference type="InterPro" id="IPR050426">
    <property type="entry name" value="Glycosyltransferase_28"/>
</dbReference>
<dbReference type="AlphaFoldDB" id="A0A090SDT3"/>
<sequence>MKILLMTIGSRGDVEPYIALGKALTQRGHYIDLCAAQRFKGLVEAHGLSHKPLSDDLFKLVEGGTFEKMGSLVSGVKTALRLMKLAKPINRQLIVDSIQAGLESEPELVIYHAKCLAAVSIAEKFGVPAVVLALQPMIVKTRSFPPAGIPNFGSIINRLSYHLINLGYRQYLSDLNAQREALLDLPPLEKDKGILSHSGGRPVSVLHAFSEHLVPRPLDWPNHSAITGYCQLTADNETYQPPQSLTDFLAVDKPTVYIGFGSMSGKDPERRPRLSLKRCKKRVYER</sequence>
<reference evidence="2 3" key="2">
    <citation type="submission" date="2014-09" db="EMBL/GenBank/DDBJ databases">
        <authorList>
            <consortium name="NBRP consortium"/>
            <person name="Sawabe T."/>
            <person name="Meirelles P."/>
            <person name="Nakanishi M."/>
            <person name="Sayaka M."/>
            <person name="Hattori M."/>
            <person name="Ohkuma M."/>
        </authorList>
    </citation>
    <scope>NUCLEOTIDE SEQUENCE [LARGE SCALE GENOMIC DNA]</scope>
    <source>
        <strain evidence="3">JCM19235</strain>
    </source>
</reference>
<keyword evidence="2" id="KW-0808">Transferase</keyword>